<evidence type="ECO:0000313" key="4">
    <source>
        <dbReference type="EMBL" id="CAE7938138.1"/>
    </source>
</evidence>
<reference evidence="4" key="1">
    <citation type="submission" date="2021-02" db="EMBL/GenBank/DDBJ databases">
        <authorList>
            <person name="Dougan E. K."/>
            <person name="Rhodes N."/>
            <person name="Thang M."/>
            <person name="Chan C."/>
        </authorList>
    </citation>
    <scope>NUCLEOTIDE SEQUENCE</scope>
</reference>
<keyword evidence="2" id="KW-1133">Transmembrane helix</keyword>
<feature type="region of interest" description="Disordered" evidence="1">
    <location>
        <begin position="168"/>
        <end position="245"/>
    </location>
</feature>
<organism evidence="4 5">
    <name type="scientific">Symbiodinium necroappetens</name>
    <dbReference type="NCBI Taxonomy" id="1628268"/>
    <lineage>
        <taxon>Eukaryota</taxon>
        <taxon>Sar</taxon>
        <taxon>Alveolata</taxon>
        <taxon>Dinophyceae</taxon>
        <taxon>Suessiales</taxon>
        <taxon>Symbiodiniaceae</taxon>
        <taxon>Symbiodinium</taxon>
    </lineage>
</organism>
<feature type="region of interest" description="Disordered" evidence="1">
    <location>
        <begin position="52"/>
        <end position="111"/>
    </location>
</feature>
<name>A0A813C2L8_9DINO</name>
<dbReference type="Gene3D" id="2.100.10.30">
    <property type="entry name" value="Jacalin-like lectin domain"/>
    <property type="match status" value="1"/>
</dbReference>
<evidence type="ECO:0000313" key="5">
    <source>
        <dbReference type="Proteomes" id="UP000601435"/>
    </source>
</evidence>
<feature type="compositionally biased region" description="Polar residues" evidence="1">
    <location>
        <begin position="233"/>
        <end position="242"/>
    </location>
</feature>
<keyword evidence="5" id="KW-1185">Reference proteome</keyword>
<comment type="caution">
    <text evidence="4">The sequence shown here is derived from an EMBL/GenBank/DDBJ whole genome shotgun (WGS) entry which is preliminary data.</text>
</comment>
<feature type="compositionally biased region" description="Polar residues" evidence="1">
    <location>
        <begin position="169"/>
        <end position="186"/>
    </location>
</feature>
<dbReference type="Proteomes" id="UP000601435">
    <property type="component" value="Unassembled WGS sequence"/>
</dbReference>
<feature type="chain" id="PRO_5032639979" evidence="3">
    <location>
        <begin position="26"/>
        <end position="661"/>
    </location>
</feature>
<dbReference type="AlphaFoldDB" id="A0A813C2L8"/>
<protein>
    <submittedName>
        <fullName evidence="4">NEK1 protein</fullName>
    </submittedName>
</protein>
<evidence type="ECO:0000256" key="3">
    <source>
        <dbReference type="SAM" id="SignalP"/>
    </source>
</evidence>
<feature type="signal peptide" evidence="3">
    <location>
        <begin position="1"/>
        <end position="25"/>
    </location>
</feature>
<evidence type="ECO:0000256" key="2">
    <source>
        <dbReference type="SAM" id="Phobius"/>
    </source>
</evidence>
<evidence type="ECO:0000256" key="1">
    <source>
        <dbReference type="SAM" id="MobiDB-lite"/>
    </source>
</evidence>
<dbReference type="EMBL" id="CAJNJA010085619">
    <property type="protein sequence ID" value="CAE7938138.1"/>
    <property type="molecule type" value="Genomic_DNA"/>
</dbReference>
<keyword evidence="2" id="KW-0812">Transmembrane</keyword>
<feature type="compositionally biased region" description="Gly residues" evidence="1">
    <location>
        <begin position="100"/>
        <end position="109"/>
    </location>
</feature>
<dbReference type="OrthoDB" id="10363105at2759"/>
<proteinExistence type="predicted"/>
<accession>A0A813C2L8</accession>
<sequence length="661" mass="70548">MGSLTWHLLTRLAVLAVLALRCTSSAETSRCESANHVWGIDDATALVQSVKPQRLEEPKRSASKQLEQGSSKSQSSNMTLDAMSSANMHPDAKGWSEGKPGTGSGGTGSSGSKLVQVLTAVRSTAQEMVRPSATFLFVVPFLIMTIVLIACFATLFSFSTDCRTFAPSEYSQDGSSWPRSQRTALTPASRRAQDPYLALSQQSLPPKDAPPGDASGRPSVGPGLGPGPASRMSLASQASATSRRVPPLRLSAISAAGRPTGDMFMASAAPLQPLFPALVLPAREGQLEVSLDAVQTVQKTGAGRFFVIGPLGNKILHITSCGNAFDVHMAQRSSELVSKVSLKEVQDSSRIEICRGDGTVYGKIVEHEQPQKSLDEVSLSVIVTSSSGKAERAMLVIQGNPERFCLTARAAADGQPAASIELQAYSEEHYLDLRTSRGADTALIVSSFLGILLLRDRPDRPRQSEVPAPADTLTLFGVPSRDPACPGANRFQGEVLVESLPTGSQITGLQFEGSQLTGIYLERIPLDGSAMAIARISGHVGSAVDKLVLQLRDGSSRRYGFEGGDPVGPWTLDADEYVLLVEQDRRDAYLGNSLAFVTSKGNIIEFRGLQASRSRRFVAPPDRQICGLGFTGSCLTGVTTCPLEAHETGEQNLREHFLHID</sequence>
<keyword evidence="2" id="KW-0472">Membrane</keyword>
<feature type="transmembrane region" description="Helical" evidence="2">
    <location>
        <begin position="135"/>
        <end position="158"/>
    </location>
</feature>
<dbReference type="InterPro" id="IPR036404">
    <property type="entry name" value="Jacalin-like_lectin_dom_sf"/>
</dbReference>
<keyword evidence="3" id="KW-0732">Signal</keyword>
<feature type="compositionally biased region" description="Polar residues" evidence="1">
    <location>
        <begin position="63"/>
        <end position="87"/>
    </location>
</feature>
<gene>
    <name evidence="4" type="primary">NEK1</name>
    <name evidence="4" type="ORF">SNEC2469_LOCUS33036</name>
</gene>